<feature type="chain" id="PRO_5016991902" description="Outer membrane protein beta-barrel domain-containing protein" evidence="1">
    <location>
        <begin position="28"/>
        <end position="420"/>
    </location>
</feature>
<dbReference type="RefSeq" id="WP_114124137.1">
    <property type="nucleotide sequence ID" value="NZ_JPWA01000085.1"/>
</dbReference>
<dbReference type="InterPro" id="IPR018759">
    <property type="entry name" value="BBP2_2"/>
</dbReference>
<keyword evidence="1" id="KW-0732">Signal</keyword>
<comment type="caution">
    <text evidence="2">The sequence shown here is derived from an EMBL/GenBank/DDBJ whole genome shotgun (WGS) entry which is preliminary data.</text>
</comment>
<evidence type="ECO:0000256" key="1">
    <source>
        <dbReference type="SAM" id="SignalP"/>
    </source>
</evidence>
<dbReference type="Gene3D" id="2.40.160.10">
    <property type="entry name" value="Porin"/>
    <property type="match status" value="1"/>
</dbReference>
<evidence type="ECO:0008006" key="4">
    <source>
        <dbReference type="Google" id="ProtNLM"/>
    </source>
</evidence>
<organism evidence="2 3">
    <name type="scientific">Thalassospira xianhensis MCCC 1A02616</name>
    <dbReference type="NCBI Taxonomy" id="1177929"/>
    <lineage>
        <taxon>Bacteria</taxon>
        <taxon>Pseudomonadati</taxon>
        <taxon>Pseudomonadota</taxon>
        <taxon>Alphaproteobacteria</taxon>
        <taxon>Rhodospirillales</taxon>
        <taxon>Thalassospiraceae</taxon>
        <taxon>Thalassospira</taxon>
    </lineage>
</organism>
<reference evidence="2 3" key="1">
    <citation type="submission" date="2014-07" db="EMBL/GenBank/DDBJ databases">
        <title>Draft genome sequence of Thalassospira xianhensis P-4 (MCCC 1A02616).</title>
        <authorList>
            <person name="Lai Q."/>
            <person name="Shao Z."/>
        </authorList>
    </citation>
    <scope>NUCLEOTIDE SEQUENCE [LARGE SCALE GENOMIC DNA]</scope>
    <source>
        <strain evidence="2 3">MCCC 1A02616</strain>
    </source>
</reference>
<sequence length="420" mass="46173">MKVLKGGLLATVAAGALVAVLTSSVNAQEAVNPDQGVAQRTAEGYEPVGATVGSFRLLPKVEVVEEFNDNIFKEENDETDDMITKVKPTLNLRSDWNNHALNLGAGADFGFYADSNDDDYEDYNAKVDGRFDASQALTFNGLGSFEHLHEDRGGDDVDADAADPVEYDRLKAEFGGRFKPNRISLGAAGRVTDLDYDDNAELDGGTTNNDDRDRQVLEGELRAGYEIQTGYEAFVKGVLNDRDYDSDVDDNGFDRDSDGYKAQAGIAIDLDRLIRADLGVGWMEQDYTDPSLRDVDGYSADATVRWNLTELTTVRGTFARAINETTTADASGIVATSYGLGVDHEFLRNLVATADANYQNSDYEGISREDDLMSFRLGLDYKLNRNFFAGVSYKFEDRDSNVTDQSYDNNIFAIKIGAQF</sequence>
<name>A0A367U7Y3_9PROT</name>
<dbReference type="AlphaFoldDB" id="A0A367U7Y3"/>
<protein>
    <recommendedName>
        <fullName evidence="4">Outer membrane protein beta-barrel domain-containing protein</fullName>
    </recommendedName>
</protein>
<dbReference type="SUPFAM" id="SSF56935">
    <property type="entry name" value="Porins"/>
    <property type="match status" value="1"/>
</dbReference>
<gene>
    <name evidence="2" type="ORF">TH5_25655</name>
</gene>
<feature type="signal peptide" evidence="1">
    <location>
        <begin position="1"/>
        <end position="27"/>
    </location>
</feature>
<dbReference type="InterPro" id="IPR023614">
    <property type="entry name" value="Porin_dom_sf"/>
</dbReference>
<proteinExistence type="predicted"/>
<dbReference type="Pfam" id="PF10082">
    <property type="entry name" value="BBP2_2"/>
    <property type="match status" value="1"/>
</dbReference>
<dbReference type="Proteomes" id="UP000252419">
    <property type="component" value="Unassembled WGS sequence"/>
</dbReference>
<accession>A0A367U7Y3</accession>
<evidence type="ECO:0000313" key="2">
    <source>
        <dbReference type="EMBL" id="RCK03424.1"/>
    </source>
</evidence>
<dbReference type="EMBL" id="JPWA01000085">
    <property type="protein sequence ID" value="RCK03424.1"/>
    <property type="molecule type" value="Genomic_DNA"/>
</dbReference>
<evidence type="ECO:0000313" key="3">
    <source>
        <dbReference type="Proteomes" id="UP000252419"/>
    </source>
</evidence>
<keyword evidence="3" id="KW-1185">Reference proteome</keyword>